<name>A0A922ADD1_CARIL</name>
<comment type="caution">
    <text evidence="1">The sequence shown here is derived from an EMBL/GenBank/DDBJ whole genome shotgun (WGS) entry which is preliminary data.</text>
</comment>
<dbReference type="AlphaFoldDB" id="A0A922ADD1"/>
<gene>
    <name evidence="1" type="ORF">I3842_15G165400</name>
</gene>
<proteinExistence type="predicted"/>
<dbReference type="EMBL" id="CM031839">
    <property type="protein sequence ID" value="KAG6676716.1"/>
    <property type="molecule type" value="Genomic_DNA"/>
</dbReference>
<protein>
    <submittedName>
        <fullName evidence="1">Uncharacterized protein</fullName>
    </submittedName>
</protein>
<evidence type="ECO:0000313" key="2">
    <source>
        <dbReference type="Proteomes" id="UP000811246"/>
    </source>
</evidence>
<dbReference type="PANTHER" id="PTHR35121:SF4">
    <property type="entry name" value="SWIM-TYPE DOMAIN-CONTAINING PROTEIN"/>
    <property type="match status" value="1"/>
</dbReference>
<reference evidence="1" key="1">
    <citation type="submission" date="2021-01" db="EMBL/GenBank/DDBJ databases">
        <authorList>
            <person name="Lovell J.T."/>
            <person name="Bentley N."/>
            <person name="Bhattarai G."/>
            <person name="Jenkins J.W."/>
            <person name="Sreedasyam A."/>
            <person name="Alarcon Y."/>
            <person name="Bock C."/>
            <person name="Boston L."/>
            <person name="Carlson J."/>
            <person name="Cervantes K."/>
            <person name="Clermont K."/>
            <person name="Krom N."/>
            <person name="Kubenka K."/>
            <person name="Mamidi S."/>
            <person name="Mattison C."/>
            <person name="Monteros M."/>
            <person name="Pisani C."/>
            <person name="Plott C."/>
            <person name="Rajasekar S."/>
            <person name="Rhein H.S."/>
            <person name="Rohla C."/>
            <person name="Song M."/>
            <person name="Hilaire R.S."/>
            <person name="Shu S."/>
            <person name="Wells L."/>
            <person name="Wang X."/>
            <person name="Webber J."/>
            <person name="Heerema R.J."/>
            <person name="Klein P."/>
            <person name="Conner P."/>
            <person name="Grauke L."/>
            <person name="Grimwood J."/>
            <person name="Schmutz J."/>
            <person name="Randall J.J."/>
        </authorList>
    </citation>
    <scope>NUCLEOTIDE SEQUENCE</scope>
    <source>
        <tissue evidence="1">Leaf</tissue>
    </source>
</reference>
<accession>A0A922ADD1</accession>
<dbReference type="Proteomes" id="UP000811246">
    <property type="component" value="Chromosome 15"/>
</dbReference>
<dbReference type="PANTHER" id="PTHR35121">
    <property type="entry name" value="HOMEODOMAIN PROTEIN 8, PUTATIVE-RELATED"/>
    <property type="match status" value="1"/>
</dbReference>
<organism evidence="1 2">
    <name type="scientific">Carya illinoinensis</name>
    <name type="common">Pecan</name>
    <dbReference type="NCBI Taxonomy" id="32201"/>
    <lineage>
        <taxon>Eukaryota</taxon>
        <taxon>Viridiplantae</taxon>
        <taxon>Streptophyta</taxon>
        <taxon>Embryophyta</taxon>
        <taxon>Tracheophyta</taxon>
        <taxon>Spermatophyta</taxon>
        <taxon>Magnoliopsida</taxon>
        <taxon>eudicotyledons</taxon>
        <taxon>Gunneridae</taxon>
        <taxon>Pentapetalae</taxon>
        <taxon>rosids</taxon>
        <taxon>fabids</taxon>
        <taxon>Fagales</taxon>
        <taxon>Juglandaceae</taxon>
        <taxon>Carya</taxon>
    </lineage>
</organism>
<sequence length="91" mass="10274">MAAGAAETMLRCVFDGCLSMQDKEIERRPYHRNCSCAMHNLKGASSSDCFHQRKISFPNKHSRTENSLSIAASKSSYGSVRRKEVRNYCQP</sequence>
<evidence type="ECO:0000313" key="1">
    <source>
        <dbReference type="EMBL" id="KAG6676716.1"/>
    </source>
</evidence>